<evidence type="ECO:0000256" key="1">
    <source>
        <dbReference type="SAM" id="Phobius"/>
    </source>
</evidence>
<keyword evidence="1" id="KW-0812">Transmembrane</keyword>
<evidence type="ECO:0000313" key="3">
    <source>
        <dbReference type="Proteomes" id="UP000198781"/>
    </source>
</evidence>
<keyword evidence="1" id="KW-0472">Membrane</keyword>
<keyword evidence="3" id="KW-1185">Reference proteome</keyword>
<dbReference type="Proteomes" id="UP000198781">
    <property type="component" value="Unassembled WGS sequence"/>
</dbReference>
<dbReference type="EMBL" id="FMZC01000004">
    <property type="protein sequence ID" value="SDD11661.1"/>
    <property type="molecule type" value="Genomic_DNA"/>
</dbReference>
<proteinExistence type="predicted"/>
<evidence type="ECO:0000313" key="2">
    <source>
        <dbReference type="EMBL" id="SDD11661.1"/>
    </source>
</evidence>
<keyword evidence="1" id="KW-1133">Transmembrane helix</keyword>
<protein>
    <submittedName>
        <fullName evidence="2">Uncharacterized protein</fullName>
    </submittedName>
</protein>
<gene>
    <name evidence="2" type="ORF">SAMN05192589_104337</name>
</gene>
<sequence>MFAYLTVLSFLLTVSGIFVQGTAELVKGLISRDFWVWAKFFVFFAYLLFIFQLVFITLWGVAYLGERMHISDME</sequence>
<dbReference type="AlphaFoldDB" id="A0A1G6S4N3"/>
<accession>A0A1G6S4N3</accession>
<reference evidence="2 3" key="1">
    <citation type="submission" date="2016-10" db="EMBL/GenBank/DDBJ databases">
        <authorList>
            <person name="de Groot N.N."/>
        </authorList>
    </citation>
    <scope>NUCLEOTIDE SEQUENCE [LARGE SCALE GENOMIC DNA]</scope>
    <source>
        <strain evidence="2 3">DSM 16619</strain>
    </source>
</reference>
<organism evidence="2 3">
    <name type="scientific">Paracidovorax valerianellae</name>
    <dbReference type="NCBI Taxonomy" id="187868"/>
    <lineage>
        <taxon>Bacteria</taxon>
        <taxon>Pseudomonadati</taxon>
        <taxon>Pseudomonadota</taxon>
        <taxon>Betaproteobacteria</taxon>
        <taxon>Burkholderiales</taxon>
        <taxon>Comamonadaceae</taxon>
        <taxon>Paracidovorax</taxon>
    </lineage>
</organism>
<feature type="transmembrane region" description="Helical" evidence="1">
    <location>
        <begin position="40"/>
        <end position="64"/>
    </location>
</feature>
<name>A0A1G6S4N3_9BURK</name>